<feature type="region of interest" description="Disordered" evidence="1">
    <location>
        <begin position="1271"/>
        <end position="1655"/>
    </location>
</feature>
<dbReference type="EMBL" id="BX284601">
    <property type="protein sequence ID" value="CAA21727.3"/>
    <property type="molecule type" value="Genomic_DNA"/>
</dbReference>
<dbReference type="PaxDb" id="6239-Y6B3B.1"/>
<accession>G5ECZ7</accession>
<feature type="compositionally biased region" description="Basic and acidic residues" evidence="1">
    <location>
        <begin position="1288"/>
        <end position="1299"/>
    </location>
</feature>
<feature type="region of interest" description="Disordered" evidence="1">
    <location>
        <begin position="171"/>
        <end position="197"/>
    </location>
</feature>
<feature type="compositionally biased region" description="Polar residues" evidence="1">
    <location>
        <begin position="639"/>
        <end position="650"/>
    </location>
</feature>
<feature type="compositionally biased region" description="Basic and acidic residues" evidence="1">
    <location>
        <begin position="651"/>
        <end position="711"/>
    </location>
</feature>
<feature type="compositionally biased region" description="Basic and acidic residues" evidence="1">
    <location>
        <begin position="535"/>
        <end position="553"/>
    </location>
</feature>
<feature type="compositionally biased region" description="Basic and acidic residues" evidence="1">
    <location>
        <begin position="1646"/>
        <end position="1655"/>
    </location>
</feature>
<feature type="region of interest" description="Disordered" evidence="1">
    <location>
        <begin position="494"/>
        <end position="1035"/>
    </location>
</feature>
<feature type="compositionally biased region" description="Basic and acidic residues" evidence="1">
    <location>
        <begin position="1369"/>
        <end position="1399"/>
    </location>
</feature>
<dbReference type="KEGG" id="cel:CELE_Y6B3B.1"/>
<proteinExistence type="predicted"/>
<evidence type="ECO:0000313" key="4">
    <source>
        <dbReference type="WormBase" id="Y6B3B.1"/>
    </source>
</evidence>
<organism evidence="2 3">
    <name type="scientific">Caenorhabditis elegans</name>
    <dbReference type="NCBI Taxonomy" id="6239"/>
    <lineage>
        <taxon>Eukaryota</taxon>
        <taxon>Metazoa</taxon>
        <taxon>Ecdysozoa</taxon>
        <taxon>Nematoda</taxon>
        <taxon>Chromadorea</taxon>
        <taxon>Rhabditida</taxon>
        <taxon>Rhabditina</taxon>
        <taxon>Rhabditomorpha</taxon>
        <taxon>Rhabditoidea</taxon>
        <taxon>Rhabditidae</taxon>
        <taxon>Peloderinae</taxon>
        <taxon>Caenorhabditis</taxon>
    </lineage>
</organism>
<feature type="compositionally biased region" description="Basic residues" evidence="1">
    <location>
        <begin position="769"/>
        <end position="779"/>
    </location>
</feature>
<dbReference type="HOGENOM" id="CLU_235618_0_0_1"/>
<feature type="compositionally biased region" description="Basic and acidic residues" evidence="1">
    <location>
        <begin position="1103"/>
        <end position="1114"/>
    </location>
</feature>
<dbReference type="Bgee" id="WBGene00012387">
    <property type="expression patterns" value="Expressed in embryo and 1 other cell type or tissue"/>
</dbReference>
<dbReference type="InParanoid" id="G5ECZ7"/>
<evidence type="ECO:0000256" key="1">
    <source>
        <dbReference type="SAM" id="MobiDB-lite"/>
    </source>
</evidence>
<name>G5ECZ7_CAEEL</name>
<feature type="compositionally biased region" description="Basic and acidic residues" evidence="1">
    <location>
        <begin position="956"/>
        <end position="968"/>
    </location>
</feature>
<keyword evidence="3" id="KW-1185">Reference proteome</keyword>
<dbReference type="GeneID" id="189366"/>
<evidence type="ECO:0000313" key="2">
    <source>
        <dbReference type="EMBL" id="CAA21727.3"/>
    </source>
</evidence>
<feature type="compositionally biased region" description="Basic and acidic residues" evidence="1">
    <location>
        <begin position="865"/>
        <end position="874"/>
    </location>
</feature>
<dbReference type="AGR" id="WB:WBGene00012387"/>
<feature type="compositionally biased region" description="Basic and acidic residues" evidence="1">
    <location>
        <begin position="1435"/>
        <end position="1465"/>
    </location>
</feature>
<feature type="compositionally biased region" description="Basic and acidic residues" evidence="1">
    <location>
        <begin position="575"/>
        <end position="606"/>
    </location>
</feature>
<feature type="region of interest" description="Disordered" evidence="1">
    <location>
        <begin position="1052"/>
        <end position="1198"/>
    </location>
</feature>
<feature type="compositionally biased region" description="Polar residues" evidence="1">
    <location>
        <begin position="1330"/>
        <end position="1345"/>
    </location>
</feature>
<dbReference type="Proteomes" id="UP000001940">
    <property type="component" value="Chromosome I"/>
</dbReference>
<feature type="compositionally biased region" description="Basic and acidic residues" evidence="1">
    <location>
        <begin position="1554"/>
        <end position="1582"/>
    </location>
</feature>
<feature type="compositionally biased region" description="Polar residues" evidence="1">
    <location>
        <begin position="1277"/>
        <end position="1287"/>
    </location>
</feature>
<feature type="compositionally biased region" description="Basic and acidic residues" evidence="1">
    <location>
        <begin position="797"/>
        <end position="820"/>
    </location>
</feature>
<dbReference type="eggNOG" id="ENOG502TJ7S">
    <property type="taxonomic scope" value="Eukaryota"/>
</dbReference>
<feature type="region of interest" description="Disordered" evidence="1">
    <location>
        <begin position="1219"/>
        <end position="1253"/>
    </location>
</feature>
<feature type="compositionally biased region" description="Low complexity" evidence="1">
    <location>
        <begin position="1055"/>
        <end position="1068"/>
    </location>
</feature>
<feature type="compositionally biased region" description="Polar residues" evidence="1">
    <location>
        <begin position="1081"/>
        <end position="1102"/>
    </location>
</feature>
<reference evidence="2 3" key="1">
    <citation type="journal article" date="1998" name="Science">
        <title>Genome sequence of the nematode C. elegans: a platform for investigating biology.</title>
        <authorList>
            <consortium name="The C. elegans sequencing consortium"/>
            <person name="Sulson J.E."/>
            <person name="Waterston R."/>
        </authorList>
    </citation>
    <scope>NUCLEOTIDE SEQUENCE [LARGE SCALE GENOMIC DNA]</scope>
    <source>
        <strain evidence="2 3">Bristol N2</strain>
    </source>
</reference>
<protein>
    <submittedName>
        <fullName evidence="2">Titin-like</fullName>
    </submittedName>
</protein>
<feature type="compositionally biased region" description="Polar residues" evidence="1">
    <location>
        <begin position="1472"/>
        <end position="1492"/>
    </location>
</feature>
<evidence type="ECO:0000313" key="3">
    <source>
        <dbReference type="Proteomes" id="UP000001940"/>
    </source>
</evidence>
<feature type="compositionally biased region" description="Basic and acidic residues" evidence="1">
    <location>
        <begin position="618"/>
        <end position="631"/>
    </location>
</feature>
<gene>
    <name evidence="2" type="ORF">CELE_Y6B3B.1</name>
    <name evidence="2 4" type="ORF">Y6B3B.1</name>
</gene>
<feature type="compositionally biased region" description="Basic and acidic residues" evidence="1">
    <location>
        <begin position="1137"/>
        <end position="1160"/>
    </location>
</feature>
<feature type="compositionally biased region" description="Polar residues" evidence="1">
    <location>
        <begin position="993"/>
        <end position="1003"/>
    </location>
</feature>
<feature type="compositionally biased region" description="Acidic residues" evidence="1">
    <location>
        <begin position="554"/>
        <end position="574"/>
    </location>
</feature>
<dbReference type="WormBase" id="Y6B3B.1">
    <property type="protein sequence ID" value="CE46719"/>
    <property type="gene ID" value="WBGene00012387"/>
</dbReference>
<feature type="compositionally biased region" description="Low complexity" evidence="1">
    <location>
        <begin position="171"/>
        <end position="191"/>
    </location>
</feature>
<dbReference type="RefSeq" id="NP_493400.3">
    <property type="nucleotide sequence ID" value="NM_060999.3"/>
</dbReference>
<feature type="compositionally biased region" description="Polar residues" evidence="1">
    <location>
        <begin position="1010"/>
        <end position="1024"/>
    </location>
</feature>
<dbReference type="STRING" id="6239.Y6B3B.1.1"/>
<feature type="compositionally biased region" description="Acidic residues" evidence="1">
    <location>
        <begin position="519"/>
        <end position="534"/>
    </location>
</feature>
<sequence>MCAEFCPHSFLIAVYPKPVAEVAKLIQKGELSLEAGLKMFPVSKETTKKSKNKFVLDDMLERKLEEMKKMAPLKVDVSPKQVSPAQMGSSLSTPGFGNASGPVTFMSVAGESSQSNLPMLPERSVGAVYDPLFWFHEMETGPDFSGSSGSFNSSGSAIQAMGSGTFNFPLRSSGSSSVRPGSGSVKRSGSGTFHGTPASAFGDSVGSGLQPGSSTGSLRFCNFSGISALPGSLELFRNFPGSSAGTAQESTDLLTAFPILKTPILHLKVLKDFPDTAWSNRHVTLVLHEIARQLPWARQEAISKLLERLGYDARRIHEIMAGNSAIDQASNDLQAVQAKIQILEEPVEDQTSKKVVLQDPTKDQKFHGESVQQVVLEKIGESEKDQRKIEDQVLQENLEELEFPGRPAEVEEDPKVQVEGISKNRVEEDDEVELLDHEDLTIATPLSHMQDVTENIQNLDANAAEPIENPLAAAVEDQIAKDPKILEEVQIQDDMHPQNPALESEDLMEAREAQTVQDFIEDPVTEVVEEVTELPEDRKDPEALHELENHNDPTAEDVEPDSVDFMDLLVDSDEALEKVELKDQKVSEQETSAKDQKKSEADKDLSGEGSEDQAPELGKGKDESVESKDPEVAEANLIPSVQRSGDLQATDSKESHSDKESKDPQVIDANMDRPDQGSESKDPSPLESKDHQVLKVKILPREGSVESKNHQAQEAGMVHPAHGSESKGTEDPNVLEPSPPAPKNPVEHNLEAQNPTDPPILADPAPPIRIKRKYVRKMKVPAAVGDVKPTRRTQKRKMLEDRDRTSMEEVVAKTEKKDQPEASEDLSDSREELSVAAGPQAPKKRRRGRMMEDPETARKRRKGRKLEASEDPRDQSGAPSGAPEPVKKKTWSRRKKVVDPSEMVPQMNTRRRKISERSEYPAELGPVRRRKRKRDPEVDAGAQKDQGSATMVCLKIRFDGIPKIRDPAKSGSAEDQELSNFTSSDVLLGQGSGVCSTSPPATRTSEDQDSTQGSEDQSDPTSRIPTCFEVSMDPPISEPIIEAAIKNQDPLIFNASGESSEASASSEAGPKRIGEIVEDQGFQNLGNIPGQDDSTGSVQGSETNKDFEPMKPELQDVAGTDQTRILLATSPDSEASANDHDAKDPNTETTFKKLEAEKPQDQFPKVTVPKDQKLESSEDPGNKGTDPNQQDLMIVKGSEEHSIDLVELIQEKASYQGSENHMEIAQPSVSSEMSSDLPAGPHHVLKEQRRDTSSFSAEYLRADLKKIVKNISIAEEQPSQDSTNPPNSEDKDCRKKRELLPQLDPRSQIAREDLKPKISTPEESEDPARSQVTRIRTTSKPSQSLKIAEKGGDAALSPNLEQHQMPLDAQKELLKEISEQDGEDQRSFRTFRMDLKPSQDEEELESLGTSSAMQDCPGSVKDPRMQEVQLRRQNHSLEDLRRPQLDQAEHLEPNQDGVERRDRRIGGIATLLSASHQDCQTGSEEPQVSQVVPESPAATERQEPLSPQDSGDPVGPPAIKKGKLSRQPGRREGQKPLLGPFQRRSADPQVDNVGSHEVRKDSKILDQQERLQDHHGIWKPSEEQPSSASDLPICSSDPSLSVNDGRSIRDSGPLKLPTSGRPSFRPYRRPQERSQGSHEAAQACRRCSEADHHPSDDSIIDLMIDTSNPRSPPMPFLPEEKPNAIQAHLQKLAAYHAFRCLPTPAISRFLPRPRQNTEPLVDMDKFLDYMIWSLGFGESLRVAIKLPSWLFAVELFEQLSFRDSKLELRFLKNVDFVGQILGQAVMWARNEVVIEEELIQILNNHGQAREYNFFYAFIEAHDLTAKKMLPPPELAHREEHVIICCLNFVSDKWIEGIRITVTELMAFLITMNHFSTEKIFKIGGFPRILEIFEKYFPFPRRLEQIRPIEQ</sequence>
<dbReference type="AlphaFoldDB" id="G5ECZ7"/>
<dbReference type="CTD" id="189366"/>